<evidence type="ECO:0000313" key="2">
    <source>
        <dbReference type="Proteomes" id="UP000184510"/>
    </source>
</evidence>
<proteinExistence type="predicted"/>
<name>A0A1M6GYQ2_9BACT</name>
<organism evidence="1 2">
    <name type="scientific">Rubritalea squalenifaciens DSM 18772</name>
    <dbReference type="NCBI Taxonomy" id="1123071"/>
    <lineage>
        <taxon>Bacteria</taxon>
        <taxon>Pseudomonadati</taxon>
        <taxon>Verrucomicrobiota</taxon>
        <taxon>Verrucomicrobiia</taxon>
        <taxon>Verrucomicrobiales</taxon>
        <taxon>Rubritaleaceae</taxon>
        <taxon>Rubritalea</taxon>
    </lineage>
</organism>
<dbReference type="SUPFAM" id="SSF51126">
    <property type="entry name" value="Pectin lyase-like"/>
    <property type="match status" value="1"/>
</dbReference>
<dbReference type="NCBIfam" id="TIGR04393">
    <property type="entry name" value="rpt_T5SS_PEPC"/>
    <property type="match status" value="2"/>
</dbReference>
<accession>A0A1M6GYQ2</accession>
<dbReference type="InParanoid" id="A0A1M6GYQ2"/>
<dbReference type="InterPro" id="IPR011050">
    <property type="entry name" value="Pectin_lyase_fold/virulence"/>
</dbReference>
<reference evidence="1 2" key="1">
    <citation type="submission" date="2016-11" db="EMBL/GenBank/DDBJ databases">
        <authorList>
            <person name="Jaros S."/>
            <person name="Januszkiewicz K."/>
            <person name="Wedrychowicz H."/>
        </authorList>
    </citation>
    <scope>NUCLEOTIDE SEQUENCE [LARGE SCALE GENOMIC DNA]</scope>
    <source>
        <strain evidence="1 2">DSM 18772</strain>
    </source>
</reference>
<dbReference type="EMBL" id="FQYR01000003">
    <property type="protein sequence ID" value="SHJ15067.1"/>
    <property type="molecule type" value="Genomic_DNA"/>
</dbReference>
<dbReference type="Proteomes" id="UP000184510">
    <property type="component" value="Unassembled WGS sequence"/>
</dbReference>
<gene>
    <name evidence="1" type="ORF">SAMN02745181_1309</name>
</gene>
<evidence type="ECO:0000313" key="1">
    <source>
        <dbReference type="EMBL" id="SHJ15067.1"/>
    </source>
</evidence>
<keyword evidence="2" id="KW-1185">Reference proteome</keyword>
<dbReference type="InterPro" id="IPR030895">
    <property type="entry name" value="T5SS_PEPC_rpt"/>
</dbReference>
<protein>
    <submittedName>
        <fullName evidence="1">T5SS/PEP-CTERM-associated repeat-containing protein</fullName>
    </submittedName>
</protein>
<dbReference type="STRING" id="1123071.SAMN02745181_1309"/>
<sequence>MLTLTSPISAQAATAIWSGGGGTNNTWSLPFNWVNNQRPGPNDTASFLFHSSSTQVFLPIDIAKLEMGARGPAQVLSIGQSSPGNVTVSGQSLLGNEKDGTTRVYLNNDSEFTSGSIILGGPGTGEMEVKGGSSLSTGSYLTLGDDSSGIGTLLVDGADSSLSTTSVINLGLDGEGTLTFSNNATGSVGTDLRVGHNSGSTGTLNLGAGTGIAVLDDLLFGAGTGWINQSAGATLNVTDEVYMGHVSTGHGTWQVNASPATVGDNLFVGFNGGGTLTVTGSGSSLSVANKLEVARNPGSTGTLTLSNGTLNAANFAIAGSSAAGGGNGSFTQSSGTTTITNGTVVHQNGSFDLDGGVFNTTDFTSSGIYDQSGGSFSANGISTLTGHSNFDLRDGSFTTKSLSATGNMAQSGGTFTVSTASSFGGATVFGLGNGNFTTNSLTSSGRIDQQGGTLTTTTTSTFNSGADFDLTSGNFETNSLNNSGTFTQSGGTVKVGTTATVDNGGKLALNGGTFTATTGVIAANSARITIDGGSLTTPSLSTSAGGGSLVFNDGSIHLTGGNWDYENTAPWLLESADSTGNAIMEYTGSTIDHSSQSMTIGETGNGKLVLNQSTIFRTGDLYLGSGDGGYGVIEIGGRLGTTTTPRLLSDNITLGDESSARGTGILDIQYFDHGNSYYDGAFIGVGDADFLSDRDSRKNWMILSNSTNDGGVLTLQGGADLDLDSSRTRLFVGYYEGEYGTISMGDGSTLTASETIYIGDQGHGTLTMEGNAELALRTSIGHMYLANSSGSTGTWTGANGSLRNLYVGFNGDGYLSMAAGDTLDIDLLRVSYFSGSSGVFAMQDASLDAGPIRVGGSNGAFSATNSQITGSNLLIGLNGQGTVNCTHSNVMLTEEVTLGHSGSTSAGDFGHMNIVGGSFQTGSDLTVGHLSNGKANLLDGAQVSIAGDLIVGNNLASDESGVLNLTSSSSQNPSSLDITGNARLGDHGSWITDLKSVVRIGNGDTSTITFGGYNLVSDTSGEGSFLTLAGDGEPVSTDFNGQLLAGWNAGETGNIILDGSGTVLTTRLGARLGENGNANVSLDNGAQWITHEYIDFADQTGTVAMTLQNGAKLSGGKSMFVGDGSGQATIDLFSGSSIDMGFLVLGDDESVGRINVDASTLGVTGMDVGDGSATQDGEGFVTLTNGSALDCPGSISVGDYGIGSLTLDNSTWVTENGDIARLYIGNDDTASGTMTVRNGSTVAIERVWVGEQGTATMIIDGAATTFTHYDNFSQLRIALEEGGSGSVTVQNGATHLFQELNTNNVRIGERGIGHYTVTGAGSTSQFAGDVEVGSTATAAGSSLKVRQGAHFSTAGLLEVGNGCTMLAEDADTSVHIGGNFDLNNAGLNTATLQNQATMSIAGTLQIGNDDTFNLLTGATLEVAAISGNLTNTSGTFSPGNSPAHTTITGDYTQLAAGTLEIELAGTTQGSEYDFLDISGNASLAGTIDVTYLDDYSPSGGESFTILSANTLTDNGYTINLPALPNSWLEWEVTETATSITLTIDFTDDLDGFRARYGLNPDGSDDFLDWSNNGIANILYFAFGLGDPNNASIDRSRLPSGEQDADSFVFTYLEPTNSASGVTITPVVSANLDQWQTPTELGELPTNTTTEDLGDGYQRHTLIFPLQSTPRFFTIKIEVTRK</sequence>